<protein>
    <recommendedName>
        <fullName evidence="5">biotin--[biotin carboxyl-carrier protein] ligase</fullName>
        <ecNumber evidence="5">6.3.4.15</ecNumber>
    </recommendedName>
</protein>
<dbReference type="Proteomes" id="UP001598673">
    <property type="component" value="Unassembled WGS sequence"/>
</dbReference>
<keyword evidence="3" id="KW-0067">ATP-binding</keyword>
<keyword evidence="2" id="KW-0547">Nucleotide-binding</keyword>
<dbReference type="EC" id="6.3.4.15" evidence="5"/>
<feature type="domain" description="Biotin protein ligase C-terminal" evidence="6">
    <location>
        <begin position="236"/>
        <end position="282"/>
    </location>
</feature>
<dbReference type="SUPFAM" id="SSF55681">
    <property type="entry name" value="Class II aaRS and biotin synthetases"/>
    <property type="match status" value="1"/>
</dbReference>
<evidence type="ECO:0000313" key="9">
    <source>
        <dbReference type="Proteomes" id="UP001598673"/>
    </source>
</evidence>
<dbReference type="NCBIfam" id="TIGR00121">
    <property type="entry name" value="birA_ligase"/>
    <property type="match status" value="1"/>
</dbReference>
<evidence type="ECO:0000259" key="6">
    <source>
        <dbReference type="Pfam" id="PF02237"/>
    </source>
</evidence>
<keyword evidence="9" id="KW-1185">Reference proteome</keyword>
<evidence type="ECO:0000256" key="4">
    <source>
        <dbReference type="ARBA" id="ARBA00023267"/>
    </source>
</evidence>
<gene>
    <name evidence="8" type="ORF">ACFWGY_16340</name>
</gene>
<dbReference type="InterPro" id="IPR004143">
    <property type="entry name" value="BPL_LPL_catalytic"/>
</dbReference>
<dbReference type="Pfam" id="PF03099">
    <property type="entry name" value="BPL_LplA_LipB"/>
    <property type="match status" value="1"/>
</dbReference>
<dbReference type="PANTHER" id="PTHR12835">
    <property type="entry name" value="BIOTIN PROTEIN LIGASE"/>
    <property type="match status" value="1"/>
</dbReference>
<dbReference type="CDD" id="cd16442">
    <property type="entry name" value="BPL"/>
    <property type="match status" value="1"/>
</dbReference>
<comment type="caution">
    <text evidence="8">The sequence shown here is derived from an EMBL/GenBank/DDBJ whole genome shotgun (WGS) entry which is preliminary data.</text>
</comment>
<evidence type="ECO:0000256" key="1">
    <source>
        <dbReference type="ARBA" id="ARBA00022598"/>
    </source>
</evidence>
<keyword evidence="4" id="KW-0092">Biotin</keyword>
<sequence>MGRDRPTGTGVRVPRVPNRIDGARLRGELAAPVGPYAQVDVVASTGSTNADLRQAVVDGAPDRTALVAAEQTAGVGRRGRTWASPGSGVYVSVLLRPTGVPIAGVGSLSIIAGLAVLDVGDALGARVALKWPNDVLAADASGKCAGILSEAASSDELAVVLGIGLNVTRVRADVATPAGALPPVSLAELGAATSDRTDVAMMVLAALHEREVAWREAAGDLVDAGMLDEYRQRCLTLGQEVKIVTGGGNVVGDAVDVESTGALVVELPGGTRRSVFAGDVVHLRPTDG</sequence>
<dbReference type="RefSeq" id="WP_372497779.1">
    <property type="nucleotide sequence ID" value="NZ_JANBBF010000015.1"/>
</dbReference>
<dbReference type="GO" id="GO:0004077">
    <property type="term" value="F:biotin--[biotin carboxyl-carrier protein] ligase activity"/>
    <property type="evidence" value="ECO:0007669"/>
    <property type="project" value="UniProtKB-EC"/>
</dbReference>
<proteinExistence type="predicted"/>
<evidence type="ECO:0000256" key="3">
    <source>
        <dbReference type="ARBA" id="ARBA00022840"/>
    </source>
</evidence>
<accession>A0ABW6G6V0</accession>
<feature type="domain" description="BPL/LPL catalytic" evidence="7">
    <location>
        <begin position="55"/>
        <end position="166"/>
    </location>
</feature>
<keyword evidence="1 8" id="KW-0436">Ligase</keyword>
<name>A0ABW6G6V0_9PSEU</name>
<dbReference type="SUPFAM" id="SSF50037">
    <property type="entry name" value="C-terminal domain of transcriptional repressors"/>
    <property type="match status" value="1"/>
</dbReference>
<dbReference type="InterPro" id="IPR003142">
    <property type="entry name" value="BPL_C"/>
</dbReference>
<evidence type="ECO:0000256" key="2">
    <source>
        <dbReference type="ARBA" id="ARBA00022741"/>
    </source>
</evidence>
<organism evidence="8 9">
    <name type="scientific">Prauserella salsuginis</name>
    <dbReference type="NCBI Taxonomy" id="387889"/>
    <lineage>
        <taxon>Bacteria</taxon>
        <taxon>Bacillati</taxon>
        <taxon>Actinomycetota</taxon>
        <taxon>Actinomycetes</taxon>
        <taxon>Pseudonocardiales</taxon>
        <taxon>Pseudonocardiaceae</taxon>
        <taxon>Prauserella</taxon>
        <taxon>Prauserella salsuginis group</taxon>
    </lineage>
</organism>
<evidence type="ECO:0000256" key="5">
    <source>
        <dbReference type="ARBA" id="ARBA00024227"/>
    </source>
</evidence>
<evidence type="ECO:0000259" key="7">
    <source>
        <dbReference type="Pfam" id="PF03099"/>
    </source>
</evidence>
<dbReference type="InterPro" id="IPR008988">
    <property type="entry name" value="Transcriptional_repressor_C"/>
</dbReference>
<dbReference type="InterPro" id="IPR004408">
    <property type="entry name" value="Biotin_CoA_COase_ligase"/>
</dbReference>
<dbReference type="InterPro" id="IPR045864">
    <property type="entry name" value="aa-tRNA-synth_II/BPL/LPL"/>
</dbReference>
<dbReference type="Gene3D" id="3.30.930.10">
    <property type="entry name" value="Bira Bifunctional Protein, Domain 2"/>
    <property type="match status" value="1"/>
</dbReference>
<dbReference type="Gene3D" id="2.30.30.100">
    <property type="match status" value="1"/>
</dbReference>
<dbReference type="Pfam" id="PF02237">
    <property type="entry name" value="BPL_C"/>
    <property type="match status" value="1"/>
</dbReference>
<reference evidence="8 9" key="1">
    <citation type="submission" date="2024-09" db="EMBL/GenBank/DDBJ databases">
        <title>The Natural Products Discovery Center: Release of the First 8490 Sequenced Strains for Exploring Actinobacteria Biosynthetic Diversity.</title>
        <authorList>
            <person name="Kalkreuter E."/>
            <person name="Kautsar S.A."/>
            <person name="Yang D."/>
            <person name="Bader C.D."/>
            <person name="Teijaro C.N."/>
            <person name="Fluegel L."/>
            <person name="Davis C.M."/>
            <person name="Simpson J.R."/>
            <person name="Lauterbach L."/>
            <person name="Steele A.D."/>
            <person name="Gui C."/>
            <person name="Meng S."/>
            <person name="Li G."/>
            <person name="Viehrig K."/>
            <person name="Ye F."/>
            <person name="Su P."/>
            <person name="Kiefer A.F."/>
            <person name="Nichols A."/>
            <person name="Cepeda A.J."/>
            <person name="Yan W."/>
            <person name="Fan B."/>
            <person name="Jiang Y."/>
            <person name="Adhikari A."/>
            <person name="Zheng C.-J."/>
            <person name="Schuster L."/>
            <person name="Cowan T.M."/>
            <person name="Smanski M.J."/>
            <person name="Chevrette M.G."/>
            <person name="De Carvalho L.P.S."/>
            <person name="Shen B."/>
        </authorList>
    </citation>
    <scope>NUCLEOTIDE SEQUENCE [LARGE SCALE GENOMIC DNA]</scope>
    <source>
        <strain evidence="8 9">NPDC060353</strain>
    </source>
</reference>
<dbReference type="PANTHER" id="PTHR12835:SF5">
    <property type="entry name" value="BIOTIN--PROTEIN LIGASE"/>
    <property type="match status" value="1"/>
</dbReference>
<dbReference type="EMBL" id="JBHXCV010000009">
    <property type="protein sequence ID" value="MFD6794910.1"/>
    <property type="molecule type" value="Genomic_DNA"/>
</dbReference>
<evidence type="ECO:0000313" key="8">
    <source>
        <dbReference type="EMBL" id="MFD6794910.1"/>
    </source>
</evidence>